<feature type="compositionally biased region" description="Polar residues" evidence="1">
    <location>
        <begin position="356"/>
        <end position="366"/>
    </location>
</feature>
<evidence type="ECO:0000313" key="3">
    <source>
        <dbReference type="Proteomes" id="UP001497444"/>
    </source>
</evidence>
<dbReference type="PANTHER" id="PTHR42782:SF4">
    <property type="entry name" value="DUF455 DOMAIN-CONTAINING PROTEIN"/>
    <property type="match status" value="1"/>
</dbReference>
<feature type="region of interest" description="Disordered" evidence="1">
    <location>
        <begin position="111"/>
        <end position="138"/>
    </location>
</feature>
<dbReference type="InterPro" id="IPR007402">
    <property type="entry name" value="DUF455"/>
</dbReference>
<dbReference type="InterPro" id="IPR009078">
    <property type="entry name" value="Ferritin-like_SF"/>
</dbReference>
<reference evidence="2" key="1">
    <citation type="submission" date="2024-02" db="EMBL/GenBank/DDBJ databases">
        <authorList>
            <consortium name="ELIXIR-Norway"/>
            <consortium name="Elixir Norway"/>
        </authorList>
    </citation>
    <scope>NUCLEOTIDE SEQUENCE</scope>
</reference>
<gene>
    <name evidence="2" type="ORF">CSSPJE1EN1_LOCUS4944</name>
</gene>
<evidence type="ECO:0000313" key="2">
    <source>
        <dbReference type="EMBL" id="CAK9259466.1"/>
    </source>
</evidence>
<dbReference type="EMBL" id="OZ020107">
    <property type="protein sequence ID" value="CAK9259466.1"/>
    <property type="molecule type" value="Genomic_DNA"/>
</dbReference>
<feature type="region of interest" description="Disordered" evidence="1">
    <location>
        <begin position="347"/>
        <end position="366"/>
    </location>
</feature>
<organism evidence="2 3">
    <name type="scientific">Sphagnum jensenii</name>
    <dbReference type="NCBI Taxonomy" id="128206"/>
    <lineage>
        <taxon>Eukaryota</taxon>
        <taxon>Viridiplantae</taxon>
        <taxon>Streptophyta</taxon>
        <taxon>Embryophyta</taxon>
        <taxon>Bryophyta</taxon>
        <taxon>Sphagnophytina</taxon>
        <taxon>Sphagnopsida</taxon>
        <taxon>Sphagnales</taxon>
        <taxon>Sphagnaceae</taxon>
        <taxon>Sphagnum</taxon>
    </lineage>
</organism>
<dbReference type="Proteomes" id="UP001497444">
    <property type="component" value="Chromosome 12"/>
</dbReference>
<protein>
    <submittedName>
        <fullName evidence="2">Uncharacterized protein</fullName>
    </submittedName>
</protein>
<accession>A0ABP0W0D7</accession>
<proteinExistence type="predicted"/>
<name>A0ABP0W0D7_9BRYO</name>
<dbReference type="PANTHER" id="PTHR42782">
    <property type="entry name" value="SI:CH73-314G15.3"/>
    <property type="match status" value="1"/>
</dbReference>
<keyword evidence="3" id="KW-1185">Reference proteome</keyword>
<sequence>MPAGAAASGGGNRFCSSVAVHAFSDAQEWTGLQAWRTGSLNEFRSWGPEGPMKLSSLEMVRERNLDGKGASSLAEWGALVLGTPNPVDKAFLTHHAFRLWVDGSLPLGVSQAPDSPARPAKPELVHPRKVPQPKGTSLSPSAHALHNLAHIELNAIDLAWDTVVRFSTASRDLDDQFFADFAHVADDESRHCLWCLQRLSELGFSYGSMPAHNLLLRDCQKTTGSVTARLAVIPMMQEARGLDAGPRLVERLMGFGDARSASIAKHIAEEEVAHVAVGVSWFLSVCKQLGMNPASRFQDLMLESEVQLKGPFNYLARSTAGLPRDWYDSAYRKATVEAAAAVTTNKVAESTHNTEDGTSNVDASISNNSTTSCLPEVYKRLALVVAMENENAES</sequence>
<evidence type="ECO:0000256" key="1">
    <source>
        <dbReference type="SAM" id="MobiDB-lite"/>
    </source>
</evidence>
<dbReference type="SUPFAM" id="SSF47240">
    <property type="entry name" value="Ferritin-like"/>
    <property type="match status" value="1"/>
</dbReference>
<dbReference type="CDD" id="cd00657">
    <property type="entry name" value="Ferritin_like"/>
    <property type="match status" value="1"/>
</dbReference>
<dbReference type="Pfam" id="PF04305">
    <property type="entry name" value="DUF455"/>
    <property type="match status" value="1"/>
</dbReference>